<dbReference type="EMBL" id="CP098401">
    <property type="protein sequence ID" value="URW76412.1"/>
    <property type="molecule type" value="Genomic_DNA"/>
</dbReference>
<reference evidence="1" key="1">
    <citation type="submission" date="2022-05" db="EMBL/GenBank/DDBJ databases">
        <title>Sphingomonas sp. strain RMG20 Genome sequencing and assembly.</title>
        <authorList>
            <person name="Kim I."/>
        </authorList>
    </citation>
    <scope>NUCLEOTIDE SEQUENCE</scope>
    <source>
        <strain evidence="1">RMG20</strain>
    </source>
</reference>
<keyword evidence="2" id="KW-1185">Reference proteome</keyword>
<name>A0ABY4TVK1_9SPHN</name>
<evidence type="ECO:0000313" key="1">
    <source>
        <dbReference type="EMBL" id="URW76412.1"/>
    </source>
</evidence>
<dbReference type="Proteomes" id="UP001055580">
    <property type="component" value="Chromosome"/>
</dbReference>
<evidence type="ECO:0000313" key="2">
    <source>
        <dbReference type="Proteomes" id="UP001055580"/>
    </source>
</evidence>
<proteinExistence type="predicted"/>
<dbReference type="RefSeq" id="WP_250753648.1">
    <property type="nucleotide sequence ID" value="NZ_CP098401.1"/>
</dbReference>
<sequence>MSIDQRIGITQLSALVGVSENRIRQLCTAGTIERGEDGQFDLRNSVRAYCGTLRENAMGRGGPGLAAEREREARARADKLEMQNAAARRDLIPASEVEMMWDKICRLIRARFLAMPARLQQHLAHLTTHDLTLIDREIRDALKELADDDL</sequence>
<protein>
    <submittedName>
        <fullName evidence="1">Terminase small subunit</fullName>
    </submittedName>
</protein>
<gene>
    <name evidence="1" type="ORF">M9980_04110</name>
</gene>
<accession>A0ABY4TVK1</accession>
<organism evidence="1 2">
    <name type="scientific">Sphingomonas donggukensis</name>
    <dbReference type="NCBI Taxonomy" id="2949093"/>
    <lineage>
        <taxon>Bacteria</taxon>
        <taxon>Pseudomonadati</taxon>
        <taxon>Pseudomonadota</taxon>
        <taxon>Alphaproteobacteria</taxon>
        <taxon>Sphingomonadales</taxon>
        <taxon>Sphingomonadaceae</taxon>
        <taxon>Sphingomonas</taxon>
    </lineage>
</organism>